<evidence type="ECO:0000313" key="1">
    <source>
        <dbReference type="EMBL" id="UFW85368.1"/>
    </source>
</evidence>
<organism evidence="1 2">
    <name type="scientific">Bradyrhizobium barranii</name>
    <dbReference type="NCBI Taxonomy" id="2992140"/>
    <lineage>
        <taxon>Bacteria</taxon>
        <taxon>Pseudomonadati</taxon>
        <taxon>Pseudomonadota</taxon>
        <taxon>Alphaproteobacteria</taxon>
        <taxon>Hyphomicrobiales</taxon>
        <taxon>Nitrobacteraceae</taxon>
        <taxon>Bradyrhizobium</taxon>
    </lineage>
</organism>
<proteinExistence type="predicted"/>
<dbReference type="RefSeq" id="WP_231143235.1">
    <property type="nucleotide sequence ID" value="NZ_CP088100.1"/>
</dbReference>
<protein>
    <submittedName>
        <fullName evidence="1">Uncharacterized protein</fullName>
    </submittedName>
</protein>
<evidence type="ECO:0000313" key="2">
    <source>
        <dbReference type="Proteomes" id="UP001430990"/>
    </source>
</evidence>
<gene>
    <name evidence="1" type="ORF">BjapCC829_36510</name>
</gene>
<dbReference type="EMBL" id="CP088100">
    <property type="protein sequence ID" value="UFW85368.1"/>
    <property type="molecule type" value="Genomic_DNA"/>
</dbReference>
<dbReference type="Proteomes" id="UP001430990">
    <property type="component" value="Chromosome"/>
</dbReference>
<accession>A0ABY3QHP7</accession>
<name>A0ABY3QHP7_9BRAD</name>
<reference evidence="1" key="1">
    <citation type="submission" date="2021-11" db="EMBL/GenBank/DDBJ databases">
        <title>Australian commercial rhizobial inoculants.</title>
        <authorList>
            <person name="Kohlmeier M.G."/>
            <person name="O'Hara G.W."/>
            <person name="Colombi E."/>
            <person name="Ramsay J.P."/>
            <person name="Terpolilli J."/>
        </authorList>
    </citation>
    <scope>NUCLEOTIDE SEQUENCE</scope>
    <source>
        <strain evidence="1">CC829</strain>
    </source>
</reference>
<sequence length="122" mass="13293">MSTEHNRPLTDAERDLARWMLEHGTEEARQYLDQLKLAEVTPWRCRCGCASINFQIKGHAEAPPGAQILGEFLLSDGDLQSGVFIYSSGGLLSGIEVYGLVGDAPALLPRPQNLSAFEFGSS</sequence>
<keyword evidence="2" id="KW-1185">Reference proteome</keyword>